<evidence type="ECO:0000313" key="4">
    <source>
        <dbReference type="Proteomes" id="UP000249203"/>
    </source>
</evidence>
<evidence type="ECO:0000256" key="1">
    <source>
        <dbReference type="SAM" id="MobiDB-lite"/>
    </source>
</evidence>
<dbReference type="OrthoDB" id="6238242at2"/>
<protein>
    <submittedName>
        <fullName evidence="2">Uncharacterized protein</fullName>
    </submittedName>
</protein>
<sequence length="127" mass="14095">MAVWTPQQLECLAILNVPVYDFKAPPSAAERMPAPSKQAPAVPDADEQVANAPEHYYRLGPWLLRTQGPLPVQGLPWLNDLAAHVGTPLSQVKQQDRAVDISAYLRDSLTATEKKQLWALLQENVMK</sequence>
<dbReference type="EMBL" id="QLMD01000017">
    <property type="protein sequence ID" value="RAJ93608.1"/>
    <property type="molecule type" value="Genomic_DNA"/>
</dbReference>
<dbReference type="AlphaFoldDB" id="A0A327WQA6"/>
<dbReference type="RefSeq" id="WP_111570361.1">
    <property type="nucleotide sequence ID" value="NZ_PIPK01000017.1"/>
</dbReference>
<feature type="region of interest" description="Disordered" evidence="1">
    <location>
        <begin position="27"/>
        <end position="46"/>
    </location>
</feature>
<reference evidence="3 5" key="1">
    <citation type="journal article" date="2018" name="Front. Microbiol.">
        <title>Genome-Based Analysis Reveals the Taxonomy and Diversity of the Family Idiomarinaceae.</title>
        <authorList>
            <person name="Liu Y."/>
            <person name="Lai Q."/>
            <person name="Shao Z."/>
        </authorList>
    </citation>
    <scope>NUCLEOTIDE SEQUENCE [LARGE SCALE GENOMIC DNA]</scope>
    <source>
        <strain evidence="3 5">CF12-14</strain>
    </source>
</reference>
<organism evidence="2 4">
    <name type="scientific">Aliidiomarina maris</name>
    <dbReference type="NCBI Taxonomy" id="531312"/>
    <lineage>
        <taxon>Bacteria</taxon>
        <taxon>Pseudomonadati</taxon>
        <taxon>Pseudomonadota</taxon>
        <taxon>Gammaproteobacteria</taxon>
        <taxon>Alteromonadales</taxon>
        <taxon>Idiomarinaceae</taxon>
        <taxon>Aliidiomarina</taxon>
    </lineage>
</organism>
<reference evidence="2 4" key="2">
    <citation type="submission" date="2018-06" db="EMBL/GenBank/DDBJ databases">
        <title>Genomic Encyclopedia of Type Strains, Phase III (KMG-III): the genomes of soil and plant-associated and newly described type strains.</title>
        <authorList>
            <person name="Whitman W."/>
        </authorList>
    </citation>
    <scope>NUCLEOTIDE SEQUENCE [LARGE SCALE GENOMIC DNA]</scope>
    <source>
        <strain evidence="2 4">CGMCC 1.15366</strain>
    </source>
</reference>
<comment type="caution">
    <text evidence="2">The sequence shown here is derived from an EMBL/GenBank/DDBJ whole genome shotgun (WGS) entry which is preliminary data.</text>
</comment>
<evidence type="ECO:0000313" key="3">
    <source>
        <dbReference type="EMBL" id="RUO19063.1"/>
    </source>
</evidence>
<proteinExistence type="predicted"/>
<gene>
    <name evidence="2" type="ORF">B0I24_11714</name>
    <name evidence="3" type="ORF">CWE07_13200</name>
</gene>
<evidence type="ECO:0000313" key="2">
    <source>
        <dbReference type="EMBL" id="RAJ93608.1"/>
    </source>
</evidence>
<keyword evidence="5" id="KW-1185">Reference proteome</keyword>
<accession>A0A327WQA6</accession>
<evidence type="ECO:0000313" key="5">
    <source>
        <dbReference type="Proteomes" id="UP000287865"/>
    </source>
</evidence>
<dbReference type="EMBL" id="PIPK01000017">
    <property type="protein sequence ID" value="RUO19063.1"/>
    <property type="molecule type" value="Genomic_DNA"/>
</dbReference>
<dbReference type="Proteomes" id="UP000249203">
    <property type="component" value="Unassembled WGS sequence"/>
</dbReference>
<name>A0A327WQA6_9GAMM</name>
<dbReference type="Proteomes" id="UP000287865">
    <property type="component" value="Unassembled WGS sequence"/>
</dbReference>